<evidence type="ECO:0000313" key="19">
    <source>
        <dbReference type="Proteomes" id="UP001556367"/>
    </source>
</evidence>
<dbReference type="Gene3D" id="3.30.40.10">
    <property type="entry name" value="Zinc/RING finger domain, C3HC4 (zinc finger)"/>
    <property type="match status" value="1"/>
</dbReference>
<evidence type="ECO:0000256" key="10">
    <source>
        <dbReference type="ARBA" id="ARBA00022786"/>
    </source>
</evidence>
<dbReference type="InterPro" id="IPR050731">
    <property type="entry name" value="HRD1_E3_ubiq-ligases"/>
</dbReference>
<dbReference type="PANTHER" id="PTHR22763:SF162">
    <property type="entry name" value="TRANSMEMBRANE E3 UBIQUITIN-PROTEIN LIGASE 1"/>
    <property type="match status" value="1"/>
</dbReference>
<sequence>MDGQPRDEEVEAAGGPIAQQRQRNSIPSFLLISFVLFMLTNRGGDDFIARHQYMDALNSLSFQLSNFSAWLNGTDSNFSVPEIDPSIPPLMQSFLLPSVELDPERSSYFPNITGFIHGDSKFHNITPYHLVNESSSNDPWIPHAKAFTGAENMTDIVERIGSWNWTASEKVALSLVEKVSSPSELYPFEDTGIALVHGRIEFTDVNTAEDLRLEFEGVHFISNGSIYGFAEPTGRHIDIRLLPSLVPDAHRNATAKIIAPELANRISKLKRLIDEGSIDSELVTNDELPKSACPFALFAQLTPVHIPKRFMTELEEETQKPTGIWTVDPPKLSVDGLLLSKECGIMYEIVNTTGLRSRTFFRKITTCELSFRWLTTLPMMIFPKIDAGTAAIAYFIALLFLIKQTELSSTPSGIARVSRYTMLSQVMIDSVSFAGHITFAILAEGRASLSLIVPAFLAAMLFAYETKFAILLYQVQLPEVTVAPPPPPPAVQPTQTDVQGDAAQPTQTVEAATQTSPQPQPSFFAASQSSLLPFLRFVAADPHARLWFSLFVFMAFLVRIILSPTLALFSVAITYSSIWLPQIIRSARRSRSSGLSTGYVLGTSACRLYIALYFLLCPKNVLEVEPRPWAYLLAAFVCLQVSVLFMQEHLGPTFFLPARYSKPNTYNYHPVLPLPDPEAPEQSLGDCAICMDAIQVDQVSRRRSEEKRDHSHGYNDTSSSWTKGTSTGLFSAVQRGVGSVTARKTYSLAPCHHLFHTECLERWLAIKNICPQCRRPLPPM</sequence>
<evidence type="ECO:0000256" key="13">
    <source>
        <dbReference type="ARBA" id="ARBA00023136"/>
    </source>
</evidence>
<gene>
    <name evidence="18" type="ORF">HGRIS_004036</name>
</gene>
<dbReference type="PANTHER" id="PTHR22763">
    <property type="entry name" value="RING ZINC FINGER PROTEIN"/>
    <property type="match status" value="1"/>
</dbReference>
<feature type="region of interest" description="Disordered" evidence="15">
    <location>
        <begin position="700"/>
        <end position="720"/>
    </location>
</feature>
<evidence type="ECO:0000256" key="1">
    <source>
        <dbReference type="ARBA" id="ARBA00000900"/>
    </source>
</evidence>
<feature type="compositionally biased region" description="Basic and acidic residues" evidence="15">
    <location>
        <begin position="700"/>
        <end position="713"/>
    </location>
</feature>
<feature type="transmembrane region" description="Helical" evidence="16">
    <location>
        <begin position="449"/>
        <end position="473"/>
    </location>
</feature>
<keyword evidence="6 16" id="KW-0812">Transmembrane</keyword>
<name>A0ABR3JJ12_9AGAR</name>
<dbReference type="EMBL" id="JASNQZ010000007">
    <property type="protein sequence ID" value="KAL0955121.1"/>
    <property type="molecule type" value="Genomic_DNA"/>
</dbReference>
<feature type="transmembrane region" description="Helical" evidence="16">
    <location>
        <begin position="422"/>
        <end position="442"/>
    </location>
</feature>
<evidence type="ECO:0000256" key="15">
    <source>
        <dbReference type="SAM" id="MobiDB-lite"/>
    </source>
</evidence>
<evidence type="ECO:0000256" key="5">
    <source>
        <dbReference type="ARBA" id="ARBA00022679"/>
    </source>
</evidence>
<dbReference type="SMART" id="SM00184">
    <property type="entry name" value="RING"/>
    <property type="match status" value="1"/>
</dbReference>
<evidence type="ECO:0000256" key="7">
    <source>
        <dbReference type="ARBA" id="ARBA00022723"/>
    </source>
</evidence>
<comment type="pathway">
    <text evidence="3">Protein modification; protein ubiquitination.</text>
</comment>
<evidence type="ECO:0000313" key="18">
    <source>
        <dbReference type="EMBL" id="KAL0955121.1"/>
    </source>
</evidence>
<evidence type="ECO:0000256" key="6">
    <source>
        <dbReference type="ARBA" id="ARBA00022692"/>
    </source>
</evidence>
<feature type="transmembrane region" description="Helical" evidence="16">
    <location>
        <begin position="381"/>
        <end position="402"/>
    </location>
</feature>
<feature type="domain" description="RING-type" evidence="17">
    <location>
        <begin position="687"/>
        <end position="774"/>
    </location>
</feature>
<proteinExistence type="predicted"/>
<accession>A0ABR3JJ12</accession>
<keyword evidence="7" id="KW-0479">Metal-binding</keyword>
<keyword evidence="9 14" id="KW-0863">Zinc-finger</keyword>
<comment type="subcellular location">
    <subcellularLocation>
        <location evidence="2">Endomembrane system</location>
        <topology evidence="2">Multi-pass membrane protein</topology>
    </subcellularLocation>
</comment>
<evidence type="ECO:0000256" key="3">
    <source>
        <dbReference type="ARBA" id="ARBA00004906"/>
    </source>
</evidence>
<evidence type="ECO:0000256" key="8">
    <source>
        <dbReference type="ARBA" id="ARBA00022729"/>
    </source>
</evidence>
<evidence type="ECO:0000256" key="12">
    <source>
        <dbReference type="ARBA" id="ARBA00022989"/>
    </source>
</evidence>
<keyword evidence="11" id="KW-0862">Zinc</keyword>
<keyword evidence="13 16" id="KW-0472">Membrane</keyword>
<dbReference type="Pfam" id="PF11145">
    <property type="entry name" value="DUF2921"/>
    <property type="match status" value="1"/>
</dbReference>
<comment type="catalytic activity">
    <reaction evidence="1">
        <text>S-ubiquitinyl-[E2 ubiquitin-conjugating enzyme]-L-cysteine + [acceptor protein]-L-lysine = [E2 ubiquitin-conjugating enzyme]-L-cysteine + N(6)-ubiquitinyl-[acceptor protein]-L-lysine.</text>
        <dbReference type="EC" id="2.3.2.27"/>
    </reaction>
</comment>
<evidence type="ECO:0000256" key="2">
    <source>
        <dbReference type="ARBA" id="ARBA00004127"/>
    </source>
</evidence>
<keyword evidence="10" id="KW-0833">Ubl conjugation pathway</keyword>
<keyword evidence="12 16" id="KW-1133">Transmembrane helix</keyword>
<evidence type="ECO:0000256" key="11">
    <source>
        <dbReference type="ARBA" id="ARBA00022833"/>
    </source>
</evidence>
<protein>
    <recommendedName>
        <fullName evidence="4">RING-type E3 ubiquitin transferase</fullName>
        <ecNumber evidence="4">2.3.2.27</ecNumber>
    </recommendedName>
</protein>
<dbReference type="InterPro" id="IPR001841">
    <property type="entry name" value="Znf_RING"/>
</dbReference>
<feature type="transmembrane region" description="Helical" evidence="16">
    <location>
        <begin position="596"/>
        <end position="616"/>
    </location>
</feature>
<comment type="caution">
    <text evidence="18">The sequence shown here is derived from an EMBL/GenBank/DDBJ whole genome shotgun (WGS) entry which is preliminary data.</text>
</comment>
<evidence type="ECO:0000256" key="4">
    <source>
        <dbReference type="ARBA" id="ARBA00012483"/>
    </source>
</evidence>
<organism evidence="18 19">
    <name type="scientific">Hohenbuehelia grisea</name>
    <dbReference type="NCBI Taxonomy" id="104357"/>
    <lineage>
        <taxon>Eukaryota</taxon>
        <taxon>Fungi</taxon>
        <taxon>Dikarya</taxon>
        <taxon>Basidiomycota</taxon>
        <taxon>Agaricomycotina</taxon>
        <taxon>Agaricomycetes</taxon>
        <taxon>Agaricomycetidae</taxon>
        <taxon>Agaricales</taxon>
        <taxon>Pleurotineae</taxon>
        <taxon>Pleurotaceae</taxon>
        <taxon>Hohenbuehelia</taxon>
    </lineage>
</organism>
<feature type="compositionally biased region" description="Polar residues" evidence="15">
    <location>
        <begin position="504"/>
        <end position="517"/>
    </location>
</feature>
<evidence type="ECO:0000259" key="17">
    <source>
        <dbReference type="PROSITE" id="PS50089"/>
    </source>
</evidence>
<feature type="transmembrane region" description="Helical" evidence="16">
    <location>
        <begin position="628"/>
        <end position="646"/>
    </location>
</feature>
<keyword evidence="5" id="KW-0808">Transferase</keyword>
<evidence type="ECO:0000256" key="14">
    <source>
        <dbReference type="PROSITE-ProRule" id="PRU00175"/>
    </source>
</evidence>
<reference evidence="19" key="1">
    <citation type="submission" date="2024-06" db="EMBL/GenBank/DDBJ databases">
        <title>Multi-omics analyses provide insights into the biosynthesis of the anticancer antibiotic pleurotin in Hohenbuehelia grisea.</title>
        <authorList>
            <person name="Weaver J.A."/>
            <person name="Alberti F."/>
        </authorList>
    </citation>
    <scope>NUCLEOTIDE SEQUENCE [LARGE SCALE GENOMIC DNA]</scope>
    <source>
        <strain evidence="19">T-177</strain>
    </source>
</reference>
<dbReference type="InterPro" id="IPR013083">
    <property type="entry name" value="Znf_RING/FYVE/PHD"/>
</dbReference>
<keyword evidence="19" id="KW-1185">Reference proteome</keyword>
<evidence type="ECO:0000256" key="16">
    <source>
        <dbReference type="SAM" id="Phobius"/>
    </source>
</evidence>
<evidence type="ECO:0000256" key="9">
    <source>
        <dbReference type="ARBA" id="ARBA00022771"/>
    </source>
</evidence>
<keyword evidence="8" id="KW-0732">Signal</keyword>
<dbReference type="InterPro" id="IPR021319">
    <property type="entry name" value="DUF2921"/>
</dbReference>
<dbReference type="EC" id="2.3.2.27" evidence="4"/>
<feature type="transmembrane region" description="Helical" evidence="16">
    <location>
        <begin position="546"/>
        <end position="575"/>
    </location>
</feature>
<feature type="region of interest" description="Disordered" evidence="15">
    <location>
        <begin position="484"/>
        <end position="518"/>
    </location>
</feature>
<dbReference type="Proteomes" id="UP001556367">
    <property type="component" value="Unassembled WGS sequence"/>
</dbReference>
<dbReference type="PROSITE" id="PS50089">
    <property type="entry name" value="ZF_RING_2"/>
    <property type="match status" value="1"/>
</dbReference>
<dbReference type="Pfam" id="PF13639">
    <property type="entry name" value="zf-RING_2"/>
    <property type="match status" value="1"/>
</dbReference>
<dbReference type="SUPFAM" id="SSF57850">
    <property type="entry name" value="RING/U-box"/>
    <property type="match status" value="1"/>
</dbReference>